<keyword evidence="4" id="KW-1185">Reference proteome</keyword>
<evidence type="ECO:0000256" key="2">
    <source>
        <dbReference type="SAM" id="SignalP"/>
    </source>
</evidence>
<evidence type="ECO:0000256" key="1">
    <source>
        <dbReference type="SAM" id="MobiDB-lite"/>
    </source>
</evidence>
<keyword evidence="2" id="KW-0732">Signal</keyword>
<feature type="chain" id="PRO_5045252635" description="Peptidase M48 domain-containing protein" evidence="2">
    <location>
        <begin position="26"/>
        <end position="344"/>
    </location>
</feature>
<feature type="region of interest" description="Disordered" evidence="1">
    <location>
        <begin position="319"/>
        <end position="344"/>
    </location>
</feature>
<dbReference type="Proteomes" id="UP001184150">
    <property type="component" value="Unassembled WGS sequence"/>
</dbReference>
<sequence length="344" mass="36964">MIGWRQAGGLVPLLLAIATAQPALAQATMAKPVPLQPVDEIQRNDVTVQSIGWKLARANAPYCARVAPGIGVMLQDVRTFDDPALARQVYGLAGDIGVGAMASDGPAARAGLPLNATVESVDALAVSSLPVPRQGKWDRLFAVQDALERDAARDGRVTLGLAGGQRLTIAGEPVCQVRFLMDDSKGNAGANRDTVRIGRPMAEVAKWDEAEIAALTAHELAHAVLDHQTWLEHGGSARKTEREADRLSVWLLQNAGYDPAAAMAWMRRIGPRYEILFFASPDHGSWRTRVRTMAAEIATMQAATHHGVKADWPRLFRREDGAPPMPQPAGVVDKAPMAPGAPRR</sequence>
<proteinExistence type="predicted"/>
<dbReference type="RefSeq" id="WP_309804804.1">
    <property type="nucleotide sequence ID" value="NZ_JAVDRD010000003.1"/>
</dbReference>
<organism evidence="3 4">
    <name type="scientific">Novosphingobium capsulatum</name>
    <dbReference type="NCBI Taxonomy" id="13688"/>
    <lineage>
        <taxon>Bacteria</taxon>
        <taxon>Pseudomonadati</taxon>
        <taxon>Pseudomonadota</taxon>
        <taxon>Alphaproteobacteria</taxon>
        <taxon>Sphingomonadales</taxon>
        <taxon>Sphingomonadaceae</taxon>
        <taxon>Novosphingobium</taxon>
    </lineage>
</organism>
<gene>
    <name evidence="3" type="ORF">J2792_001519</name>
</gene>
<dbReference type="EMBL" id="JAVDRD010000003">
    <property type="protein sequence ID" value="MDR6510653.1"/>
    <property type="molecule type" value="Genomic_DNA"/>
</dbReference>
<evidence type="ECO:0000313" key="4">
    <source>
        <dbReference type="Proteomes" id="UP001184150"/>
    </source>
</evidence>
<comment type="caution">
    <text evidence="3">The sequence shown here is derived from an EMBL/GenBank/DDBJ whole genome shotgun (WGS) entry which is preliminary data.</text>
</comment>
<evidence type="ECO:0000313" key="3">
    <source>
        <dbReference type="EMBL" id="MDR6510653.1"/>
    </source>
</evidence>
<name>A0ABU1MJZ0_9SPHN</name>
<reference evidence="3 4" key="1">
    <citation type="submission" date="2023-07" db="EMBL/GenBank/DDBJ databases">
        <title>Sorghum-associated microbial communities from plants grown in Nebraska, USA.</title>
        <authorList>
            <person name="Schachtman D."/>
        </authorList>
    </citation>
    <scope>NUCLEOTIDE SEQUENCE [LARGE SCALE GENOMIC DNA]</scope>
    <source>
        <strain evidence="3 4">DS1027</strain>
    </source>
</reference>
<feature type="signal peptide" evidence="2">
    <location>
        <begin position="1"/>
        <end position="25"/>
    </location>
</feature>
<accession>A0ABU1MJZ0</accession>
<evidence type="ECO:0008006" key="5">
    <source>
        <dbReference type="Google" id="ProtNLM"/>
    </source>
</evidence>
<protein>
    <recommendedName>
        <fullName evidence="5">Peptidase M48 domain-containing protein</fullName>
    </recommendedName>
</protein>